<comment type="caution">
    <text evidence="2">The sequence shown here is derived from an EMBL/GenBank/DDBJ whole genome shotgun (WGS) entry which is preliminary data.</text>
</comment>
<keyword evidence="1" id="KW-1133">Transmembrane helix</keyword>
<evidence type="ECO:0000313" key="2">
    <source>
        <dbReference type="EMBL" id="MEX6633954.1"/>
    </source>
</evidence>
<gene>
    <name evidence="2" type="ORF">ABFZ84_10375</name>
</gene>
<sequence length="152" mass="15837">MNHLLRANDARYDVRPEGEYRSNWGGSIGGISASFKDASQGACAGFLSLMGVTHLSGGEGLGAVSSNIGFLDQIWSSLSVNGMAGPVELMAGVALFLAARRTISRTLGLIAFIGFIAAYANGYDASDMLDLVSRFLKTAAGALEQIPTTETA</sequence>
<keyword evidence="1" id="KW-0812">Transmembrane</keyword>
<name>A0ABV3Z570_9PROT</name>
<evidence type="ECO:0000313" key="3">
    <source>
        <dbReference type="Proteomes" id="UP001560685"/>
    </source>
</evidence>
<evidence type="ECO:0000256" key="1">
    <source>
        <dbReference type="SAM" id="Phobius"/>
    </source>
</evidence>
<feature type="transmembrane region" description="Helical" evidence="1">
    <location>
        <begin position="106"/>
        <end position="123"/>
    </location>
</feature>
<organism evidence="2 3">
    <name type="scientific">Hyphococcus lacteus</name>
    <dbReference type="NCBI Taxonomy" id="3143536"/>
    <lineage>
        <taxon>Bacteria</taxon>
        <taxon>Pseudomonadati</taxon>
        <taxon>Pseudomonadota</taxon>
        <taxon>Alphaproteobacteria</taxon>
        <taxon>Parvularculales</taxon>
        <taxon>Parvularculaceae</taxon>
        <taxon>Hyphococcus</taxon>
    </lineage>
</organism>
<protein>
    <recommendedName>
        <fullName evidence="4">DoxX family protein</fullName>
    </recommendedName>
</protein>
<dbReference type="Proteomes" id="UP001560685">
    <property type="component" value="Unassembled WGS sequence"/>
</dbReference>
<reference evidence="2 3" key="1">
    <citation type="submission" date="2024-05" db="EMBL/GenBank/DDBJ databases">
        <title>Three bacterial strains, DH-69, EH-24, and ECK-19 isolated from coastal sediments.</title>
        <authorList>
            <person name="Ye Y.-Q."/>
            <person name="Du Z.-J."/>
        </authorList>
    </citation>
    <scope>NUCLEOTIDE SEQUENCE [LARGE SCALE GENOMIC DNA]</scope>
    <source>
        <strain evidence="2 3">ECK-19</strain>
    </source>
</reference>
<proteinExistence type="predicted"/>
<dbReference type="RefSeq" id="WP_369313948.1">
    <property type="nucleotide sequence ID" value="NZ_JBEHZE010000001.1"/>
</dbReference>
<dbReference type="EMBL" id="JBEHZE010000001">
    <property type="protein sequence ID" value="MEX6633954.1"/>
    <property type="molecule type" value="Genomic_DNA"/>
</dbReference>
<accession>A0ABV3Z570</accession>
<evidence type="ECO:0008006" key="4">
    <source>
        <dbReference type="Google" id="ProtNLM"/>
    </source>
</evidence>
<keyword evidence="3" id="KW-1185">Reference proteome</keyword>
<keyword evidence="1" id="KW-0472">Membrane</keyword>